<dbReference type="SUPFAM" id="SSF52096">
    <property type="entry name" value="ClpP/crotonase"/>
    <property type="match status" value="1"/>
</dbReference>
<dbReference type="InterPro" id="IPR029045">
    <property type="entry name" value="ClpP/crotonase-like_dom_sf"/>
</dbReference>
<dbReference type="CDD" id="cd06558">
    <property type="entry name" value="crotonase-like"/>
    <property type="match status" value="1"/>
</dbReference>
<dbReference type="AlphaFoldDB" id="A0A2P5HNC0"/>
<proteinExistence type="predicted"/>
<dbReference type="Pfam" id="PF00378">
    <property type="entry name" value="ECH_1"/>
    <property type="match status" value="1"/>
</dbReference>
<dbReference type="Proteomes" id="UP000094444">
    <property type="component" value="Unassembled WGS sequence"/>
</dbReference>
<dbReference type="EMBL" id="MAVT02001174">
    <property type="protein sequence ID" value="POS71763.1"/>
    <property type="molecule type" value="Genomic_DNA"/>
</dbReference>
<name>A0A2P5HNC0_DIAHE</name>
<evidence type="ECO:0000256" key="1">
    <source>
        <dbReference type="SAM" id="MobiDB-lite"/>
    </source>
</evidence>
<accession>A0A2P5HNC0</accession>
<evidence type="ECO:0000313" key="3">
    <source>
        <dbReference type="Proteomes" id="UP000094444"/>
    </source>
</evidence>
<dbReference type="InParanoid" id="A0A2P5HNC0"/>
<dbReference type="OrthoDB" id="1696280at2759"/>
<sequence>MAAPSSSRPLYSIPVPACDQHPGGSVTITEPAEKVYLLTLTSPPDNRLTTAVCQALLQALDIVEFSLAPGCVVTTSSLPKFFSNGLDLAHAVAHGTPFWAGSLWALFRRFLTYPMPTVALMNGHAFAGGLMLAMHHDYRVMNADRGFCCLNELEFGAPLKPPMSAIFRVKLPDARTYRDMVLEARRFGGREAAARGIVDAAGGWDEVLKLVGERKLTVRGKTGVYGLLKMEMYRECLDLLENHEREEGKDDAWFKAEDERKRQGKAQVESWLKADGNKAKL</sequence>
<dbReference type="GO" id="GO:0005777">
    <property type="term" value="C:peroxisome"/>
    <property type="evidence" value="ECO:0007669"/>
    <property type="project" value="TreeGrafter"/>
</dbReference>
<keyword evidence="3" id="KW-1185">Reference proteome</keyword>
<evidence type="ECO:0000313" key="2">
    <source>
        <dbReference type="EMBL" id="POS71763.1"/>
    </source>
</evidence>
<reference evidence="2" key="1">
    <citation type="submission" date="2017-09" db="EMBL/GenBank/DDBJ databases">
        <title>Polyketide synthases of a Diaporthe helianthi virulent isolate.</title>
        <authorList>
            <person name="Baroncelli R."/>
        </authorList>
    </citation>
    <scope>NUCLEOTIDE SEQUENCE [LARGE SCALE GENOMIC DNA]</scope>
    <source>
        <strain evidence="2">7/96</strain>
    </source>
</reference>
<organism evidence="2 3">
    <name type="scientific">Diaporthe helianthi</name>
    <dbReference type="NCBI Taxonomy" id="158607"/>
    <lineage>
        <taxon>Eukaryota</taxon>
        <taxon>Fungi</taxon>
        <taxon>Dikarya</taxon>
        <taxon>Ascomycota</taxon>
        <taxon>Pezizomycotina</taxon>
        <taxon>Sordariomycetes</taxon>
        <taxon>Sordariomycetidae</taxon>
        <taxon>Diaporthales</taxon>
        <taxon>Diaporthaceae</taxon>
        <taxon>Diaporthe</taxon>
    </lineage>
</organism>
<dbReference type="STRING" id="158607.A0A2P5HNC0"/>
<dbReference type="GO" id="GO:0006635">
    <property type="term" value="P:fatty acid beta-oxidation"/>
    <property type="evidence" value="ECO:0007669"/>
    <property type="project" value="TreeGrafter"/>
</dbReference>
<gene>
    <name evidence="2" type="ORF">DHEL01_v209842</name>
</gene>
<comment type="caution">
    <text evidence="2">The sequence shown here is derived from an EMBL/GenBank/DDBJ whole genome shotgun (WGS) entry which is preliminary data.</text>
</comment>
<dbReference type="Gene3D" id="3.90.226.10">
    <property type="entry name" value="2-enoyl-CoA Hydratase, Chain A, domain 1"/>
    <property type="match status" value="1"/>
</dbReference>
<protein>
    <submittedName>
        <fullName evidence="2">Enoyl-CoA hydratase/isomerase</fullName>
    </submittedName>
</protein>
<dbReference type="PANTHER" id="PTHR11941:SF75">
    <property type="entry name" value="ENOYL-COA HYDRATASE_ISOMERASE FAMILY PROTEIN"/>
    <property type="match status" value="1"/>
</dbReference>
<dbReference type="InterPro" id="IPR001753">
    <property type="entry name" value="Enoyl-CoA_hydra/iso"/>
</dbReference>
<dbReference type="GO" id="GO:0004165">
    <property type="term" value="F:delta(3)-delta(2)-enoyl-CoA isomerase activity"/>
    <property type="evidence" value="ECO:0007669"/>
    <property type="project" value="TreeGrafter"/>
</dbReference>
<dbReference type="PANTHER" id="PTHR11941">
    <property type="entry name" value="ENOYL-COA HYDRATASE-RELATED"/>
    <property type="match status" value="1"/>
</dbReference>
<feature type="compositionally biased region" description="Basic and acidic residues" evidence="1">
    <location>
        <begin position="250"/>
        <end position="261"/>
    </location>
</feature>
<feature type="region of interest" description="Disordered" evidence="1">
    <location>
        <begin position="250"/>
        <end position="281"/>
    </location>
</feature>